<feature type="compositionally biased region" description="Basic and acidic residues" evidence="3">
    <location>
        <begin position="479"/>
        <end position="489"/>
    </location>
</feature>
<dbReference type="SUPFAM" id="SSF49562">
    <property type="entry name" value="C2 domain (Calcium/lipid-binding domain, CaLB)"/>
    <property type="match status" value="1"/>
</dbReference>
<dbReference type="InterPro" id="IPR035892">
    <property type="entry name" value="C2_domain_sf"/>
</dbReference>
<keyword evidence="5" id="KW-1185">Reference proteome</keyword>
<feature type="region of interest" description="Disordered" evidence="3">
    <location>
        <begin position="463"/>
        <end position="522"/>
    </location>
</feature>
<dbReference type="AlphaFoldDB" id="A0A672H8P7"/>
<dbReference type="GO" id="GO:0005768">
    <property type="term" value="C:endosome"/>
    <property type="evidence" value="ECO:0007669"/>
    <property type="project" value="TreeGrafter"/>
</dbReference>
<feature type="compositionally biased region" description="Low complexity" evidence="3">
    <location>
        <begin position="539"/>
        <end position="554"/>
    </location>
</feature>
<proteinExistence type="predicted"/>
<name>A0A672H8P7_SALFA</name>
<evidence type="ECO:0000256" key="1">
    <source>
        <dbReference type="ARBA" id="ARBA00023054"/>
    </source>
</evidence>
<dbReference type="Pfam" id="PF10186">
    <property type="entry name" value="ATG14"/>
    <property type="match status" value="1"/>
</dbReference>
<protein>
    <recommendedName>
        <fullName evidence="6">C2 domain-containing protein</fullName>
    </recommendedName>
</protein>
<dbReference type="GO" id="GO:0000323">
    <property type="term" value="C:lytic vacuole"/>
    <property type="evidence" value="ECO:0007669"/>
    <property type="project" value="TreeGrafter"/>
</dbReference>
<feature type="compositionally biased region" description="Pro residues" evidence="3">
    <location>
        <begin position="504"/>
        <end position="516"/>
    </location>
</feature>
<dbReference type="GO" id="GO:0035493">
    <property type="term" value="P:SNARE complex assembly"/>
    <property type="evidence" value="ECO:0007669"/>
    <property type="project" value="TreeGrafter"/>
</dbReference>
<dbReference type="InterPro" id="IPR018791">
    <property type="entry name" value="UV_resistance/autophagy_Atg14"/>
</dbReference>
<dbReference type="CDD" id="cd00030">
    <property type="entry name" value="C2"/>
    <property type="match status" value="1"/>
</dbReference>
<dbReference type="PANTHER" id="PTHR15157">
    <property type="entry name" value="UV RADIATION RESISTANCE-ASSOCIATED GENE PROTEIN"/>
    <property type="match status" value="1"/>
</dbReference>
<dbReference type="Proteomes" id="UP000472267">
    <property type="component" value="Chromosome 10"/>
</dbReference>
<reference evidence="4" key="2">
    <citation type="submission" date="2025-08" db="UniProtKB">
        <authorList>
            <consortium name="Ensembl"/>
        </authorList>
    </citation>
    <scope>IDENTIFICATION</scope>
</reference>
<feature type="coiled-coil region" evidence="2">
    <location>
        <begin position="221"/>
        <end position="279"/>
    </location>
</feature>
<evidence type="ECO:0000313" key="5">
    <source>
        <dbReference type="Proteomes" id="UP000472267"/>
    </source>
</evidence>
<organism evidence="4 5">
    <name type="scientific">Salarias fasciatus</name>
    <name type="common">Jewelled blenny</name>
    <name type="synonym">Blennius fasciatus</name>
    <dbReference type="NCBI Taxonomy" id="181472"/>
    <lineage>
        <taxon>Eukaryota</taxon>
        <taxon>Metazoa</taxon>
        <taxon>Chordata</taxon>
        <taxon>Craniata</taxon>
        <taxon>Vertebrata</taxon>
        <taxon>Euteleostomi</taxon>
        <taxon>Actinopterygii</taxon>
        <taxon>Neopterygii</taxon>
        <taxon>Teleostei</taxon>
        <taxon>Neoteleostei</taxon>
        <taxon>Acanthomorphata</taxon>
        <taxon>Ovalentaria</taxon>
        <taxon>Blenniimorphae</taxon>
        <taxon>Blenniiformes</taxon>
        <taxon>Blennioidei</taxon>
        <taxon>Blenniidae</taxon>
        <taxon>Salariinae</taxon>
        <taxon>Salarias</taxon>
    </lineage>
</organism>
<feature type="region of interest" description="Disordered" evidence="3">
    <location>
        <begin position="539"/>
        <end position="577"/>
    </location>
</feature>
<accession>A0A672H8P7</accession>
<evidence type="ECO:0000256" key="3">
    <source>
        <dbReference type="SAM" id="MobiDB-lite"/>
    </source>
</evidence>
<evidence type="ECO:0008006" key="6">
    <source>
        <dbReference type="Google" id="ProtNLM"/>
    </source>
</evidence>
<reference evidence="4" key="3">
    <citation type="submission" date="2025-09" db="UniProtKB">
        <authorList>
            <consortium name="Ensembl"/>
        </authorList>
    </citation>
    <scope>IDENTIFICATION</scope>
</reference>
<evidence type="ECO:0000256" key="2">
    <source>
        <dbReference type="SAM" id="Coils"/>
    </source>
</evidence>
<sequence length="654" mass="73083">GERGAGPAWSGEKRLRHLRSIAARNIVNRNGSPLLDTYFTLHLCLGERISRDFYKSEVIRDSLNPTWRSLDFGMLPDLLDTSVSCFVVRIWGGQGEQYQLLIEWKVNLDGLRYTGQQIRSRNPNEIIFGLNDGYYAADFDHKDQSERKKNSLLQVDQSAVRNSYSVFSLLRLHTAQRAIKQTQVTVQKIGKEIEEKLRTTAACTERKKERECMQLRIAVLRSELQRQRKALGREIDLRQKERAQLQKKEEAFSAQHECLKEEKEALTKLQKECTAKREQFLKSNAQLTFRCRQLLSELSYIYPIDANQSDYVICGVKLPNSEDFQAKDDGSVAVALGYTAHLVLMISCFLQIPLRYPVIHKGSRSSIKDTITDRLTEKEREFPLYPRGERFHFEYGVYLLNKNIAQLRYQHGLTTPDLQQTLPNLKNFLEHGLMVRCDRHHISSSIPVPSKSQLGVSAASEMGFTSHIGSPDRGLRKRASSEAEAELKYRPTPPPSYNTATTEAPPPAGLAPPSPSPKHLTSSLDATMASLNLTGTMEAGEEATAPAEEGAPAGQHSGTMNGSVAPGQPPGGPAPELHCSVEQAEEIMGTEATGLGLGLGDYGCIPVDHAVAVECDEQVLGELDVAGLEEFSRRIYALNENMSSFRRPRKNSDK</sequence>
<keyword evidence="1 2" id="KW-0175">Coiled coil</keyword>
<gene>
    <name evidence="4" type="primary">uvrag</name>
</gene>
<evidence type="ECO:0000313" key="4">
    <source>
        <dbReference type="Ensembl" id="ENSSFAP00005025389.1"/>
    </source>
</evidence>
<dbReference type="GO" id="GO:0032991">
    <property type="term" value="C:protein-containing complex"/>
    <property type="evidence" value="ECO:0007669"/>
    <property type="project" value="UniProtKB-ARBA"/>
</dbReference>
<dbReference type="Ensembl" id="ENSSFAT00005026402.1">
    <property type="protein sequence ID" value="ENSSFAP00005025389.1"/>
    <property type="gene ID" value="ENSSFAG00005011794.1"/>
</dbReference>
<reference evidence="4" key="1">
    <citation type="submission" date="2019-06" db="EMBL/GenBank/DDBJ databases">
        <authorList>
            <consortium name="Wellcome Sanger Institute Data Sharing"/>
        </authorList>
    </citation>
    <scope>NUCLEOTIDE SEQUENCE [LARGE SCALE GENOMIC DNA]</scope>
</reference>
<dbReference type="PANTHER" id="PTHR15157:SF5">
    <property type="entry name" value="UV RADIATION RESISTANCE-ASSOCIATED GENE PROTEIN"/>
    <property type="match status" value="1"/>
</dbReference>
<dbReference type="GO" id="GO:0000149">
    <property type="term" value="F:SNARE binding"/>
    <property type="evidence" value="ECO:0007669"/>
    <property type="project" value="TreeGrafter"/>
</dbReference>